<name>A0AAW4HMG9_BACTU</name>
<evidence type="ECO:0000313" key="8">
    <source>
        <dbReference type="Proteomes" id="UP000775627"/>
    </source>
</evidence>
<comment type="caution">
    <text evidence="7">The sequence shown here is derived from an EMBL/GenBank/DDBJ whole genome shotgun (WGS) entry which is preliminary data.</text>
</comment>
<dbReference type="Proteomes" id="UP000775627">
    <property type="component" value="Unassembled WGS sequence"/>
</dbReference>
<keyword evidence="2" id="KW-0815">Transposition</keyword>
<dbReference type="EMBL" id="VIXF01000002">
    <property type="protein sequence ID" value="MBN9896757.1"/>
    <property type="molecule type" value="Genomic_DNA"/>
</dbReference>
<dbReference type="NCBIfam" id="NF040570">
    <property type="entry name" value="guided_TnpB"/>
    <property type="match status" value="1"/>
</dbReference>
<dbReference type="NCBIfam" id="TIGR01766">
    <property type="entry name" value="IS200/IS605 family accessory protein TnpB-like domain"/>
    <property type="match status" value="1"/>
</dbReference>
<evidence type="ECO:0000256" key="2">
    <source>
        <dbReference type="ARBA" id="ARBA00022578"/>
    </source>
</evidence>
<dbReference type="InterPro" id="IPR001959">
    <property type="entry name" value="Transposase"/>
</dbReference>
<comment type="similarity">
    <text evidence="1">In the C-terminal section; belongs to the transposase 35 family.</text>
</comment>
<keyword evidence="3" id="KW-0238">DNA-binding</keyword>
<evidence type="ECO:0000259" key="5">
    <source>
        <dbReference type="Pfam" id="PF01385"/>
    </source>
</evidence>
<evidence type="ECO:0000313" key="7">
    <source>
        <dbReference type="EMBL" id="MBN9896757.1"/>
    </source>
</evidence>
<evidence type="ECO:0000256" key="1">
    <source>
        <dbReference type="ARBA" id="ARBA00008761"/>
    </source>
</evidence>
<dbReference type="AlphaFoldDB" id="A0AAW4HMG9"/>
<reference evidence="7" key="1">
    <citation type="submission" date="2019-07" db="EMBL/GenBank/DDBJ databases">
        <authorList>
            <person name="Lazarte J.N."/>
            <person name="Poliero A."/>
            <person name="Beron C."/>
        </authorList>
    </citation>
    <scope>NUCLEOTIDE SEQUENCE</scope>
    <source>
        <strain evidence="7">FCC7</strain>
    </source>
</reference>
<dbReference type="GO" id="GO:0006310">
    <property type="term" value="P:DNA recombination"/>
    <property type="evidence" value="ECO:0007669"/>
    <property type="project" value="UniProtKB-KW"/>
</dbReference>
<accession>A0AAW4HMG9</accession>
<dbReference type="GO" id="GO:0032196">
    <property type="term" value="P:transposition"/>
    <property type="evidence" value="ECO:0007669"/>
    <property type="project" value="UniProtKB-KW"/>
</dbReference>
<feature type="domain" description="Cas12f1-like TNB" evidence="6">
    <location>
        <begin position="396"/>
        <end position="472"/>
    </location>
</feature>
<protein>
    <submittedName>
        <fullName evidence="7">IS200/IS605 family element transposase accessory protein TnpB</fullName>
    </submittedName>
</protein>
<feature type="domain" description="Probable transposase IS891/IS1136/IS1341" evidence="5">
    <location>
        <begin position="266"/>
        <end position="375"/>
    </location>
</feature>
<gene>
    <name evidence="7" type="ORF">FME64_04820</name>
</gene>
<evidence type="ECO:0000256" key="4">
    <source>
        <dbReference type="ARBA" id="ARBA00023172"/>
    </source>
</evidence>
<keyword evidence="4" id="KW-0233">DNA recombination</keyword>
<organism evidence="7 8">
    <name type="scientific">Bacillus thuringiensis</name>
    <dbReference type="NCBI Taxonomy" id="1428"/>
    <lineage>
        <taxon>Bacteria</taxon>
        <taxon>Bacillati</taxon>
        <taxon>Bacillota</taxon>
        <taxon>Bacilli</taxon>
        <taxon>Bacillales</taxon>
        <taxon>Bacillaceae</taxon>
        <taxon>Bacillus</taxon>
        <taxon>Bacillus cereus group</taxon>
    </lineage>
</organism>
<sequence>MSDLSVGKYKLVEKESLPKENPSNYKTLQIWIKKGHRMYSYFQECCHNAKNMYNTTNFYIRQVYTGLTQEKELQPLQKEVLDNIHKNIGKMNDTQRLAYQKKLEKEKLKPKEEQKEITCNLFSEPNFEKPYVDYNFLDALFKAMIQNDYRALPTQCSQSIMKGLFQNWKSFFASLKDYKKNPNKYAGMPRIPKYIRSSEKEILYTNQDCIIKNDRFLKFPKTKLQLNIGKLGFTEGKLKQVRVIPKYNEYVVELVIDVPSEQQMIEENARYMSIDLGIDNLATIVTNTGIKPVLVKGKHVKSINQYYNKMKSHFTSILRNGKQTNEGPFTSKRIEKLHQKRYLKIKDVFHKVSHHIVKLAQEEEVCKIVIGQNKSWKQKMNMGKRNNQSFCHIPHSLLIQMITYKANAVGIQVVVTEESYTSKASFLDNDFIPTYGENDQNTTFSGKRIKRGIYRSANKTLINADVNAAANILRKVIPNAWTNGIEGLGVKQLANVLTPLTLIVR</sequence>
<dbReference type="GO" id="GO:0003677">
    <property type="term" value="F:DNA binding"/>
    <property type="evidence" value="ECO:0007669"/>
    <property type="project" value="UniProtKB-KW"/>
</dbReference>
<reference evidence="7" key="2">
    <citation type="journal article" date="2021" name="J. Invertebr. Pathol.">
        <title>Molecular characterization of a Bacillus thuringiensis strain from Argentina, toxic against Lepidoptera and Coleoptera, based on its whole-genome and Cry protein analysis.</title>
        <authorList>
            <person name="Nicolas Lazarte J."/>
            <person name="Pia Valacco M."/>
            <person name="Moreno S."/>
            <person name="Salerno G.L."/>
            <person name="Beron C.M."/>
        </authorList>
    </citation>
    <scope>NUCLEOTIDE SEQUENCE</scope>
    <source>
        <strain evidence="7">FCC7</strain>
    </source>
</reference>
<dbReference type="Pfam" id="PF01385">
    <property type="entry name" value="OrfB_IS605"/>
    <property type="match status" value="1"/>
</dbReference>
<dbReference type="InterPro" id="IPR010095">
    <property type="entry name" value="Cas12f1-like_TNB"/>
</dbReference>
<dbReference type="Pfam" id="PF07282">
    <property type="entry name" value="Cas12f1-like_TNB"/>
    <property type="match status" value="1"/>
</dbReference>
<evidence type="ECO:0000259" key="6">
    <source>
        <dbReference type="Pfam" id="PF07282"/>
    </source>
</evidence>
<proteinExistence type="inferred from homology"/>
<evidence type="ECO:0000256" key="3">
    <source>
        <dbReference type="ARBA" id="ARBA00023125"/>
    </source>
</evidence>